<reference evidence="2" key="1">
    <citation type="journal article" date="2014" name="Front. Microbiol.">
        <title>High frequency of phylogenetically diverse reductive dehalogenase-homologous genes in deep subseafloor sedimentary metagenomes.</title>
        <authorList>
            <person name="Kawai M."/>
            <person name="Futagami T."/>
            <person name="Toyoda A."/>
            <person name="Takaki Y."/>
            <person name="Nishi S."/>
            <person name="Hori S."/>
            <person name="Arai W."/>
            <person name="Tsubouchi T."/>
            <person name="Morono Y."/>
            <person name="Uchiyama I."/>
            <person name="Ito T."/>
            <person name="Fujiyama A."/>
            <person name="Inagaki F."/>
            <person name="Takami H."/>
        </authorList>
    </citation>
    <scope>NUCLEOTIDE SEQUENCE</scope>
    <source>
        <strain evidence="2">Expedition CK06-06</strain>
    </source>
</reference>
<keyword evidence="1" id="KW-1133">Transmembrane helix</keyword>
<proteinExistence type="predicted"/>
<evidence type="ECO:0000256" key="1">
    <source>
        <dbReference type="SAM" id="Phobius"/>
    </source>
</evidence>
<keyword evidence="1" id="KW-0472">Membrane</keyword>
<sequence length="57" mass="6544">MVKDKENVDVVILIEQLLGGMVYIYAAGVFMKLGEKLDLKGSNKLEKKKIRGYEKIW</sequence>
<organism evidence="2">
    <name type="scientific">marine sediment metagenome</name>
    <dbReference type="NCBI Taxonomy" id="412755"/>
    <lineage>
        <taxon>unclassified sequences</taxon>
        <taxon>metagenomes</taxon>
        <taxon>ecological metagenomes</taxon>
    </lineage>
</organism>
<dbReference type="AlphaFoldDB" id="X1DEC8"/>
<protein>
    <submittedName>
        <fullName evidence="2">Uncharacterized protein</fullName>
    </submittedName>
</protein>
<comment type="caution">
    <text evidence="2">The sequence shown here is derived from an EMBL/GenBank/DDBJ whole genome shotgun (WGS) entry which is preliminary data.</text>
</comment>
<keyword evidence="1" id="KW-0812">Transmembrane</keyword>
<gene>
    <name evidence="2" type="ORF">S01H4_60885</name>
</gene>
<dbReference type="EMBL" id="BART01035991">
    <property type="protein sequence ID" value="GAH06680.1"/>
    <property type="molecule type" value="Genomic_DNA"/>
</dbReference>
<accession>X1DEC8</accession>
<evidence type="ECO:0000313" key="2">
    <source>
        <dbReference type="EMBL" id="GAH06680.1"/>
    </source>
</evidence>
<feature type="transmembrane region" description="Helical" evidence="1">
    <location>
        <begin position="12"/>
        <end position="31"/>
    </location>
</feature>
<name>X1DEC8_9ZZZZ</name>